<name>A0ABT4TMT7_9ACTN</name>
<gene>
    <name evidence="2" type="ORF">O4U47_14445</name>
</gene>
<comment type="caution">
    <text evidence="2">The sequence shown here is derived from an EMBL/GenBank/DDBJ whole genome shotgun (WGS) entry which is preliminary data.</text>
</comment>
<dbReference type="EMBL" id="JAQFWP010000024">
    <property type="protein sequence ID" value="MDA2805715.1"/>
    <property type="molecule type" value="Genomic_DNA"/>
</dbReference>
<dbReference type="RefSeq" id="WP_270678368.1">
    <property type="nucleotide sequence ID" value="NZ_JAQFWP010000024.1"/>
</dbReference>
<evidence type="ECO:0000313" key="3">
    <source>
        <dbReference type="Proteomes" id="UP001165685"/>
    </source>
</evidence>
<keyword evidence="3" id="KW-1185">Reference proteome</keyword>
<dbReference type="Proteomes" id="UP001165685">
    <property type="component" value="Unassembled WGS sequence"/>
</dbReference>
<proteinExistence type="predicted"/>
<feature type="region of interest" description="Disordered" evidence="1">
    <location>
        <begin position="123"/>
        <end position="161"/>
    </location>
</feature>
<accession>A0ABT4TMT7</accession>
<organism evidence="2 3">
    <name type="scientific">Nocardiopsis suaedae</name>
    <dbReference type="NCBI Taxonomy" id="3018444"/>
    <lineage>
        <taxon>Bacteria</taxon>
        <taxon>Bacillati</taxon>
        <taxon>Actinomycetota</taxon>
        <taxon>Actinomycetes</taxon>
        <taxon>Streptosporangiales</taxon>
        <taxon>Nocardiopsidaceae</taxon>
        <taxon>Nocardiopsis</taxon>
    </lineage>
</organism>
<feature type="region of interest" description="Disordered" evidence="1">
    <location>
        <begin position="1"/>
        <end position="47"/>
    </location>
</feature>
<sequence>MPRGGARVTSGPPPDPNALRRTRPGDSAGWKTLPPSRTGAPPAWPLTDVQPREWDLWRDLWSRPQAVMWEEMGQTYEVALLVRNLGEAEQPGARADVQKVVRQYMDSLGLTVQGMLRNRWKVADAPDEQPAGEEAPAPTGAKPQRRSARDRLKVVTDGEGA</sequence>
<reference evidence="2" key="1">
    <citation type="submission" date="2023-01" db="EMBL/GenBank/DDBJ databases">
        <title>Draft genome sequence of Nocardiopsis sp. LSu2-4 isolated from halophytes.</title>
        <authorList>
            <person name="Duangmal K."/>
            <person name="Chantavorakit T."/>
        </authorList>
    </citation>
    <scope>NUCLEOTIDE SEQUENCE</scope>
    <source>
        <strain evidence="2">LSu2-4</strain>
    </source>
</reference>
<protein>
    <recommendedName>
        <fullName evidence="4">Terminase small subunit</fullName>
    </recommendedName>
</protein>
<evidence type="ECO:0000313" key="2">
    <source>
        <dbReference type="EMBL" id="MDA2805715.1"/>
    </source>
</evidence>
<evidence type="ECO:0000256" key="1">
    <source>
        <dbReference type="SAM" id="MobiDB-lite"/>
    </source>
</evidence>
<feature type="compositionally biased region" description="Low complexity" evidence="1">
    <location>
        <begin position="132"/>
        <end position="142"/>
    </location>
</feature>
<evidence type="ECO:0008006" key="4">
    <source>
        <dbReference type="Google" id="ProtNLM"/>
    </source>
</evidence>
<feature type="compositionally biased region" description="Basic and acidic residues" evidence="1">
    <location>
        <begin position="147"/>
        <end position="161"/>
    </location>
</feature>